<protein>
    <submittedName>
        <fullName evidence="4">DNRLRE domain-containing protein</fullName>
    </submittedName>
</protein>
<feature type="compositionally biased region" description="Low complexity" evidence="1">
    <location>
        <begin position="143"/>
        <end position="152"/>
    </location>
</feature>
<dbReference type="Gene3D" id="2.170.16.10">
    <property type="entry name" value="Hedgehog/Intein (Hint) domain"/>
    <property type="match status" value="1"/>
</dbReference>
<dbReference type="InterPro" id="IPR036844">
    <property type="entry name" value="Hint_dom_sf"/>
</dbReference>
<feature type="region of interest" description="Disordered" evidence="1">
    <location>
        <begin position="1383"/>
        <end position="1404"/>
    </location>
</feature>
<dbReference type="InterPro" id="IPR003587">
    <property type="entry name" value="Hint_dom_N"/>
</dbReference>
<gene>
    <name evidence="4" type="ORF">ACFP3U_18185</name>
</gene>
<feature type="domain" description="Hint" evidence="3">
    <location>
        <begin position="2418"/>
        <end position="2522"/>
    </location>
</feature>
<evidence type="ECO:0000256" key="1">
    <source>
        <dbReference type="SAM" id="MobiDB-lite"/>
    </source>
</evidence>
<dbReference type="CDD" id="cd00081">
    <property type="entry name" value="Hint"/>
    <property type="match status" value="1"/>
</dbReference>
<dbReference type="SUPFAM" id="SSF51294">
    <property type="entry name" value="Hedgehog/intein (Hint) domain"/>
    <property type="match status" value="1"/>
</dbReference>
<dbReference type="RefSeq" id="WP_380226589.1">
    <property type="nucleotide sequence ID" value="NZ_JBHSOF010000021.1"/>
</dbReference>
<dbReference type="Pfam" id="PF05593">
    <property type="entry name" value="RHS_repeat"/>
    <property type="match status" value="2"/>
</dbReference>
<dbReference type="Proteomes" id="UP001595975">
    <property type="component" value="Unassembled WGS sequence"/>
</dbReference>
<dbReference type="NCBIfam" id="NF033679">
    <property type="entry name" value="DNRLRE_dom"/>
    <property type="match status" value="1"/>
</dbReference>
<dbReference type="PANTHER" id="PTHR32305:SF15">
    <property type="entry name" value="PROTEIN RHSA-RELATED"/>
    <property type="match status" value="1"/>
</dbReference>
<accession>A0ABW0X311</accession>
<feature type="region of interest" description="Disordered" evidence="1">
    <location>
        <begin position="892"/>
        <end position="924"/>
    </location>
</feature>
<feature type="compositionally biased region" description="Low complexity" evidence="1">
    <location>
        <begin position="895"/>
        <end position="908"/>
    </location>
</feature>
<dbReference type="PANTHER" id="PTHR32305">
    <property type="match status" value="1"/>
</dbReference>
<evidence type="ECO:0000256" key="2">
    <source>
        <dbReference type="SAM" id="SignalP"/>
    </source>
</evidence>
<dbReference type="NCBIfam" id="TIGR03696">
    <property type="entry name" value="Rhs_assc_core"/>
    <property type="match status" value="1"/>
</dbReference>
<evidence type="ECO:0000259" key="3">
    <source>
        <dbReference type="SMART" id="SM00306"/>
    </source>
</evidence>
<feature type="region of interest" description="Disordered" evidence="1">
    <location>
        <begin position="143"/>
        <end position="205"/>
    </location>
</feature>
<evidence type="ECO:0000313" key="4">
    <source>
        <dbReference type="EMBL" id="MFC5664905.1"/>
    </source>
</evidence>
<organism evidence="4 5">
    <name type="scientific">Kitasatospora misakiensis</name>
    <dbReference type="NCBI Taxonomy" id="67330"/>
    <lineage>
        <taxon>Bacteria</taxon>
        <taxon>Bacillati</taxon>
        <taxon>Actinomycetota</taxon>
        <taxon>Actinomycetes</taxon>
        <taxon>Kitasatosporales</taxon>
        <taxon>Streptomycetaceae</taxon>
        <taxon>Kitasatospora</taxon>
    </lineage>
</organism>
<dbReference type="Gene3D" id="2.180.10.10">
    <property type="entry name" value="RHS repeat-associated core"/>
    <property type="match status" value="2"/>
</dbReference>
<dbReference type="InterPro" id="IPR031325">
    <property type="entry name" value="RHS_repeat"/>
</dbReference>
<dbReference type="InterPro" id="IPR050708">
    <property type="entry name" value="T6SS_VgrG/RHS"/>
</dbReference>
<proteinExistence type="predicted"/>
<evidence type="ECO:0000313" key="5">
    <source>
        <dbReference type="Proteomes" id="UP001595975"/>
    </source>
</evidence>
<dbReference type="EMBL" id="JBHSOF010000021">
    <property type="protein sequence ID" value="MFC5664905.1"/>
    <property type="molecule type" value="Genomic_DNA"/>
</dbReference>
<keyword evidence="5" id="KW-1185">Reference proteome</keyword>
<comment type="caution">
    <text evidence="4">The sequence shown here is derived from an EMBL/GenBank/DDBJ whole genome shotgun (WGS) entry which is preliminary data.</text>
</comment>
<reference evidence="5" key="1">
    <citation type="journal article" date="2019" name="Int. J. Syst. Evol. Microbiol.">
        <title>The Global Catalogue of Microorganisms (GCM) 10K type strain sequencing project: providing services to taxonomists for standard genome sequencing and annotation.</title>
        <authorList>
            <consortium name="The Broad Institute Genomics Platform"/>
            <consortium name="The Broad Institute Genome Sequencing Center for Infectious Disease"/>
            <person name="Wu L."/>
            <person name="Ma J."/>
        </authorList>
    </citation>
    <scope>NUCLEOTIDE SEQUENCE [LARGE SCALE GENOMIC DNA]</scope>
    <source>
        <strain evidence="5">CGMCC 4.1437</strain>
    </source>
</reference>
<dbReference type="SMART" id="SM00306">
    <property type="entry name" value="HintN"/>
    <property type="match status" value="1"/>
</dbReference>
<dbReference type="Gene3D" id="2.60.120.260">
    <property type="entry name" value="Galactose-binding domain-like"/>
    <property type="match status" value="2"/>
</dbReference>
<keyword evidence="2" id="KW-0732">Signal</keyword>
<feature type="signal peptide" evidence="2">
    <location>
        <begin position="1"/>
        <end position="21"/>
    </location>
</feature>
<feature type="compositionally biased region" description="Low complexity" evidence="1">
    <location>
        <begin position="182"/>
        <end position="205"/>
    </location>
</feature>
<dbReference type="NCBIfam" id="TIGR01643">
    <property type="entry name" value="YD_repeat_2x"/>
    <property type="match status" value="1"/>
</dbReference>
<dbReference type="Pfam" id="PF07591">
    <property type="entry name" value="PT-HINT"/>
    <property type="match status" value="1"/>
</dbReference>
<dbReference type="PROSITE" id="PS50817">
    <property type="entry name" value="INTEIN_N_TER"/>
    <property type="match status" value="1"/>
</dbReference>
<feature type="chain" id="PRO_5046792642" evidence="2">
    <location>
        <begin position="22"/>
        <end position="2665"/>
    </location>
</feature>
<dbReference type="InterPro" id="IPR008979">
    <property type="entry name" value="Galactose-bd-like_sf"/>
</dbReference>
<dbReference type="InterPro" id="IPR006141">
    <property type="entry name" value="Intein_N"/>
</dbReference>
<dbReference type="InterPro" id="IPR006530">
    <property type="entry name" value="YD"/>
</dbReference>
<feature type="compositionally biased region" description="Basic and acidic residues" evidence="1">
    <location>
        <begin position="153"/>
        <end position="165"/>
    </location>
</feature>
<dbReference type="InterPro" id="IPR022385">
    <property type="entry name" value="Rhs_assc_core"/>
</dbReference>
<name>A0ABW0X311_9ACTN</name>
<sequence>MRRTALLAALALLVETGVALDALTAEPAYAESASDPRASATAPVNEAPDSASALLAARLNGHRVEVTGARTASTTLWANPEGTLTQETATGPVRVKVGDAWVPVDTTLVETPDGKVAPKVHPEGLTFTGGDAGVRTGDAVAPATGVPAAADTRPADQRAARDETRPALPGAPAAAPVPAPAPASASAFAKPGEGAAPAADPATGKPAERELVKIGSGEQQVQLGWLGRLPKPRLDGSRATYADARPGVDLVLEATRTGFEQYLIVKDRSAVSQAGTVTLPIDTSGLDVNRKDDGSIELTERPSGKVQAKIPAPVMWDAAVDPQSLENNHRAPVAMELRGSGADAELVFTPDAGFLADPATSYPVTIDPALTVGASFDTFVQQGWTTDQSSATELKLGNNGSSQVARSFLHFPEGPYHGKHILSAKLNLYNTHSWSCDPWSWEVWDTGLASTASRWTNQPNWNKMWATSNATKGNEGAGCGDAWVSQDVTSLVTAWSDNGYANNALGLRASTETSPYSWKRFDSSQGGHPPFLSVTYNTVPTAPPAVDVFPARQGNPRYSSSATPTFQVLAGDPDGGGRVGADFDLYRAGVFVKRVYKEVPNGSWAQVKPADFGIAKFDEGVQYSMGARLGDGIDNSPWAPQDVVVVVDTTRPGAPFITSADYPADEAWHGASGQAGRFTLTPPAGTDDVVGYVYTLDGKAPVTVDATGATTASITPPTDGTHTLKVQTKDRADNLSDPAVYTFRVGKAGVSSPVDGSETAKRVKLAVDAQTQFTRVTWQYRRGPGATEYDIPAAHLTKADNTPVTGGRPRLAELGSHANWSVLESLGRIGGVVQVRALLYTDKDTDAAYPTAWSTFTADANADGATGTEIGPGSVNLLTGDYSVDVTDTDEFGMTTTRSSSSRGTTRGWQEQGERLTANQQQVSTDTTGFVATPGTALRVTDRGQGESTDSLKVLPDGVKNGDTYALLGAAGGLQLGMKPGRTYRIKAWVYVPSTTGLTAGLDDRGMRIVVVHGKAGALTTTVSRKAPYTDAWAELTTDVTLAADATEAQVRLYNGHSDNADKPVYFDNMSVRELVAPFGPQWAGGALGESADYVSLSFPSADAAVLKGVDDTSLTFARAQDGTLYPEPGAEHLVLKATGDSYTLTELDGSVTVFTRQAGSDVYSVQSSTGPDTASTARYVYDSTDRRSLVKRVIAPVEPGVDDTNGCTVDPLPRGCEVTDYDYATATTATAGTPGDFTDRIRAVKVWSWNPVTAKQEAVEVARYSYDERGRLTQVWDPRLTQPLKTTYGYDDAGRVTRITPAGDLPWNLDYGTAAADQDPGRLLKVRRAALAQGSKDQLSGETATSVVYDVPLTRGAGGPYDLAGADVAKWAQTDAPTDATAVFGPEDQPGTGTATAAKPGPDGYRPAIVHYLNASGNEVNTATPSTTPGGDIDTTEYDRYGHAVRSLEATNRSIALGTHPDTERLAAELNLPADSASRARLLDSRTTYTPDGLDVTETLGPVYRASLAEQVNGQSTPVTVTAEGESLVQLGATDPVRVQTLAQCCAGAGWSGGGQVMLNANEVGDNASFRITVPEEGEYQLSALLTKAADYGVVQLSVDGQNVGAAFDAYNPTVTSTPFTAGTTARLARGDHELRLTVTGRNPAAIAPYYQVGLDRVTLVKTTLNPTLAAGTPVVARDHNTNSYDEGRPDGKAYHLVTTATDGARIDGYADDVELRVTKHGYDAPIGGTPGWTLRAATSVTTDALGAKLTATVKYDAAGRAVESRKPGSDGTDAGTVKSVFYTAGANPDDPACANRPEWAGSPCATLPGGAITGADGTRMPTTLPVKRVTRYSPFGEPEETTETNAGKSRKTVVAYDGADRITSTEITSDDGQAMPKVTTEYDPVTGDAVRTTADGKSLTRVMDALGRLISYTDADGGTTTTEFDRFGKPVKVADPTGSTTYTYDRAKEPRGLVTSINDSVAGEFTAAYGPDGQLVEQTYPGGIVRRDTFNAVGEATGRTYTRTSDNAVVWAQTSDVSTQGQVAKDTSSTATRSYQYDRLGRLVKAQQSTTTTGCVTRQYAFDSHSNRLSKTTLPSALDGTCGTTGAVAENHTYDSADRLTDAGFTYDAFGRTVKTATGATNTYWANDKVAAQEKGDTRQQWAQDAAHRLTAFTTAKKQADGSWANATSKLNHYGDDSDEVRWTVEDTTQGTLTRNVSGPDTDLVATTSKTGDVQLQLTDLFGSVVLTTDPALTKPVVLDFDEFGIPQDGQAAARYGWLGGKQRSAEAQDGDILMGARLYSPALGRFLQVDPEPGGNAGAYDYCTGDPINCTDLDGHWGMPKWLKKTVTVVAKVAEVASYIPGPIGSVAAAVSAVSYAATGNWRKAAEMSITAAAGLVGANTAVRAGFAAARYSRGAARVRRVASRVRSVFRRTGCNSFDPSTPVLMAGGGQLPIGEVQVGDLVLSTDPATGQTRPEPVLSVIYGYGTKHLVDIDTVTGGNDAEGADALRVTAEHPVWVSGKGWTDAVQVRVGDSLVTPAGTEVPVTRVNDLGEVADQLVVNLTIGDQHTYSVRVGDDWVVAHNKNACRIDLPHILGGHGAKTRVAGKSRFRSRSTREVKYLIHTTIKKGKSRPNTGGRDGRIYEHDFGRIVGRDGNGRHTTRIRVVVKNHKGRRTARTAHPY</sequence>
<dbReference type="SUPFAM" id="SSF49785">
    <property type="entry name" value="Galactose-binding domain-like"/>
    <property type="match status" value="1"/>
</dbReference>